<dbReference type="GO" id="GO:0005524">
    <property type="term" value="F:ATP binding"/>
    <property type="evidence" value="ECO:0007669"/>
    <property type="project" value="UniProtKB-KW"/>
</dbReference>
<dbReference type="EMBL" id="FZMP01000015">
    <property type="protein sequence ID" value="SNQ59259.1"/>
    <property type="molecule type" value="Genomic_DNA"/>
</dbReference>
<dbReference type="FunFam" id="3.40.50.300:FF:000018">
    <property type="entry name" value="Cell division control 48"/>
    <property type="match status" value="1"/>
</dbReference>
<accession>A0A284VJB3</accession>
<dbReference type="FunFam" id="3.40.50.300:FF:000012">
    <property type="entry name" value="Transitional endoplasmic reticulum ATPase"/>
    <property type="match status" value="1"/>
</dbReference>
<feature type="domain" description="CDC48 N-terminal subdomain" evidence="7">
    <location>
        <begin position="6"/>
        <end position="90"/>
    </location>
</feature>
<keyword evidence="8" id="KW-0131">Cell cycle</keyword>
<feature type="domain" description="AAA+ ATPase" evidence="5">
    <location>
        <begin position="487"/>
        <end position="624"/>
    </location>
</feature>
<dbReference type="SMART" id="SM00382">
    <property type="entry name" value="AAA"/>
    <property type="match status" value="2"/>
</dbReference>
<dbReference type="Pfam" id="PF02933">
    <property type="entry name" value="CDC48_2"/>
    <property type="match status" value="1"/>
</dbReference>
<dbReference type="InterPro" id="IPR003593">
    <property type="entry name" value="AAA+_ATPase"/>
</dbReference>
<dbReference type="AlphaFoldDB" id="A0A284VJB3"/>
<dbReference type="GO" id="GO:0051301">
    <property type="term" value="P:cell division"/>
    <property type="evidence" value="ECO:0007669"/>
    <property type="project" value="UniProtKB-KW"/>
</dbReference>
<dbReference type="STRING" id="1392998.ANME2D_01973"/>
<keyword evidence="9" id="KW-1185">Reference proteome</keyword>
<comment type="similarity">
    <text evidence="1">Belongs to the AAA ATPase family. CDC48 subfamily.</text>
</comment>
<dbReference type="InterPro" id="IPR005938">
    <property type="entry name" value="AAA_ATPase_CDC48"/>
</dbReference>
<dbReference type="InterPro" id="IPR050168">
    <property type="entry name" value="AAA_ATPase_domain"/>
</dbReference>
<evidence type="ECO:0000256" key="4">
    <source>
        <dbReference type="ARBA" id="ARBA00022840"/>
    </source>
</evidence>
<evidence type="ECO:0000313" key="8">
    <source>
        <dbReference type="EMBL" id="SNQ59259.1"/>
    </source>
</evidence>
<evidence type="ECO:0000259" key="6">
    <source>
        <dbReference type="SMART" id="SM01072"/>
    </source>
</evidence>
<dbReference type="Proteomes" id="UP000218615">
    <property type="component" value="Unassembled WGS sequence"/>
</dbReference>
<gene>
    <name evidence="8" type="ORF">MNV_1110003</name>
</gene>
<dbReference type="Gene3D" id="3.10.330.10">
    <property type="match status" value="1"/>
</dbReference>
<dbReference type="InterPro" id="IPR029067">
    <property type="entry name" value="CDC48_domain_2-like_sf"/>
</dbReference>
<dbReference type="Pfam" id="PF00004">
    <property type="entry name" value="AAA"/>
    <property type="match status" value="2"/>
</dbReference>
<dbReference type="NCBIfam" id="TIGR01243">
    <property type="entry name" value="CDC48"/>
    <property type="match status" value="1"/>
</dbReference>
<dbReference type="OrthoDB" id="77269at2157"/>
<dbReference type="InterPro" id="IPR003338">
    <property type="entry name" value="CDC4_N-term_subdom"/>
</dbReference>
<feature type="domain" description="CDC48" evidence="6">
    <location>
        <begin position="105"/>
        <end position="167"/>
    </location>
</feature>
<protein>
    <submittedName>
        <fullName evidence="8">Cell division cycle protein 48 homolog AF_1297</fullName>
    </submittedName>
</protein>
<proteinExistence type="inferred from homology"/>
<dbReference type="SMART" id="SM01072">
    <property type="entry name" value="CDC48_2"/>
    <property type="match status" value="1"/>
</dbReference>
<dbReference type="InterPro" id="IPR004201">
    <property type="entry name" value="Cdc48_dom2"/>
</dbReference>
<dbReference type="GO" id="GO:0016887">
    <property type="term" value="F:ATP hydrolysis activity"/>
    <property type="evidence" value="ECO:0007669"/>
    <property type="project" value="InterPro"/>
</dbReference>
<dbReference type="SUPFAM" id="SSF54585">
    <property type="entry name" value="Cdc48 domain 2-like"/>
    <property type="match status" value="1"/>
</dbReference>
<evidence type="ECO:0000256" key="2">
    <source>
        <dbReference type="ARBA" id="ARBA00022737"/>
    </source>
</evidence>
<keyword evidence="8" id="KW-0132">Cell division</keyword>
<keyword evidence="3" id="KW-0547">Nucleotide-binding</keyword>
<feature type="domain" description="AAA+ ATPase" evidence="5">
    <location>
        <begin position="211"/>
        <end position="347"/>
    </location>
</feature>
<reference evidence="9" key="1">
    <citation type="submission" date="2017-06" db="EMBL/GenBank/DDBJ databases">
        <authorList>
            <person name="Cremers G."/>
        </authorList>
    </citation>
    <scope>NUCLEOTIDE SEQUENCE [LARGE SCALE GENOMIC DNA]</scope>
</reference>
<dbReference type="SUPFAM" id="SSF50692">
    <property type="entry name" value="ADC-like"/>
    <property type="match status" value="1"/>
</dbReference>
<evidence type="ECO:0000256" key="1">
    <source>
        <dbReference type="ARBA" id="ARBA00009833"/>
    </source>
</evidence>
<dbReference type="FunFam" id="1.10.8.60:FF:000057">
    <property type="entry name" value="AAA family ATPase, CDC48 subfamily"/>
    <property type="match status" value="1"/>
</dbReference>
<dbReference type="InterPro" id="IPR009010">
    <property type="entry name" value="Asp_de-COase-like_dom_sf"/>
</dbReference>
<dbReference type="SMART" id="SM01073">
    <property type="entry name" value="CDC48_N"/>
    <property type="match status" value="1"/>
</dbReference>
<dbReference type="Pfam" id="PF02359">
    <property type="entry name" value="CDC48_N"/>
    <property type="match status" value="1"/>
</dbReference>
<dbReference type="CDD" id="cd19511">
    <property type="entry name" value="RecA-like_CDC48_r2-like"/>
    <property type="match status" value="1"/>
</dbReference>
<dbReference type="InterPro" id="IPR003959">
    <property type="entry name" value="ATPase_AAA_core"/>
</dbReference>
<dbReference type="InterPro" id="IPR003960">
    <property type="entry name" value="ATPase_AAA_CS"/>
</dbReference>
<dbReference type="PANTHER" id="PTHR23077">
    <property type="entry name" value="AAA-FAMILY ATPASE"/>
    <property type="match status" value="1"/>
</dbReference>
<dbReference type="InterPro" id="IPR041569">
    <property type="entry name" value="AAA_lid_3"/>
</dbReference>
<dbReference type="RefSeq" id="WP_096203663.1">
    <property type="nucleotide sequence ID" value="NZ_FZMP01000015.1"/>
</dbReference>
<evidence type="ECO:0000256" key="3">
    <source>
        <dbReference type="ARBA" id="ARBA00022741"/>
    </source>
</evidence>
<sequence length="739" mass="82514">MNEKVTLRVAEAHHRDAGRDIARIDRDIMEKLGILSGDVILLIGKEKACAIAGPGYPEDEGQELVRIDGNTRTNARVGIDDKVFVQKSSVLQASRVVLAPTQQVRLVGGPQYLQRVLEGRPLMKGQRLRVETVSNPLSFIVVSTQPPGPVVVTRSTSLVMKEQVMEEVEVRATHLTYEDIGGLRREIGLIREMIELPLRHPELFQKLGIDPPKGVLLHGPPGTGKTMIAKAVANETDANFVSISGPEIMSKYYGESEKQIREIFEEAEKSAPTIIFIDEIDSIAPKREEVTGEVERRVVAQLLSLMDGLKSRGQVIVIAATNRPNAIDPALRRGGRFDREIEIGIPDRLGRLEVLQIHTRGMPLSEDMAEGKGMREMADMTHGFVGADLASLCKEAAMHAIRLILPRINIQEEIPPEIMDKLIVTKEDFLGAFRNIEPSAMREVYIEVPEVRWTDIGGLESVKQELIEAVEWPIKYPEAFEAISTRPPKGVLMFGPPGTGKTLLAKAVATESEANFISIKGPELLSKFVGESERIVRETFRKARQAAPAIIFFDEIDSIVPARGSSFDSGVTERVVSQILTELDGLEELKNVVVVAATNRPELVDPAMLRPGRLDRLVYIRPPDQREREVIFSIHMKGKPLSPEIEVVKLAERTEGYVGADIEAICREAAMLALRDLIRPGMEREEVKELSHTVLIKNEHFEKAFNIVRPTPWNLKEYEQMLTTSKGIDKYKKRRENEQ</sequence>
<dbReference type="PANTHER" id="PTHR23077:SF171">
    <property type="entry name" value="NUCLEAR VALOSIN-CONTAINING PROTEIN-LIKE"/>
    <property type="match status" value="1"/>
</dbReference>
<keyword evidence="2" id="KW-0677">Repeat</keyword>
<dbReference type="GO" id="GO:0005737">
    <property type="term" value="C:cytoplasm"/>
    <property type="evidence" value="ECO:0007669"/>
    <property type="project" value="UniProtKB-ARBA"/>
</dbReference>
<keyword evidence="4" id="KW-0067">ATP-binding</keyword>
<dbReference type="PROSITE" id="PS00674">
    <property type="entry name" value="AAA"/>
    <property type="match status" value="1"/>
</dbReference>
<evidence type="ECO:0000313" key="9">
    <source>
        <dbReference type="Proteomes" id="UP000218615"/>
    </source>
</evidence>
<dbReference type="InterPro" id="IPR027417">
    <property type="entry name" value="P-loop_NTPase"/>
</dbReference>
<dbReference type="Gene3D" id="3.40.50.300">
    <property type="entry name" value="P-loop containing nucleotide triphosphate hydrolases"/>
    <property type="match status" value="2"/>
</dbReference>
<dbReference type="Gene3D" id="1.10.8.60">
    <property type="match status" value="2"/>
</dbReference>
<organism evidence="8 9">
    <name type="scientific">Candidatus Methanoperedens nitratireducens</name>
    <dbReference type="NCBI Taxonomy" id="1392998"/>
    <lineage>
        <taxon>Archaea</taxon>
        <taxon>Methanobacteriati</taxon>
        <taxon>Methanobacteriota</taxon>
        <taxon>Stenosarchaea group</taxon>
        <taxon>Methanomicrobia</taxon>
        <taxon>Methanosarcinales</taxon>
        <taxon>ANME-2 cluster</taxon>
        <taxon>Candidatus Methanoperedentaceae</taxon>
        <taxon>Candidatus Methanoperedens</taxon>
    </lineage>
</organism>
<evidence type="ECO:0000259" key="5">
    <source>
        <dbReference type="SMART" id="SM00382"/>
    </source>
</evidence>
<name>A0A284VJB3_9EURY</name>
<evidence type="ECO:0000259" key="7">
    <source>
        <dbReference type="SMART" id="SM01073"/>
    </source>
</evidence>
<dbReference type="Gene3D" id="2.40.40.20">
    <property type="match status" value="1"/>
</dbReference>
<dbReference type="SUPFAM" id="SSF52540">
    <property type="entry name" value="P-loop containing nucleoside triphosphate hydrolases"/>
    <property type="match status" value="2"/>
</dbReference>
<dbReference type="FunFam" id="2.40.40.20:FF:000007">
    <property type="entry name" value="AAA family ATPase"/>
    <property type="match status" value="1"/>
</dbReference>
<dbReference type="Pfam" id="PF17862">
    <property type="entry name" value="AAA_lid_3"/>
    <property type="match status" value="2"/>
</dbReference>